<reference evidence="1 2" key="3">
    <citation type="journal article" date="2011" name="Nat. Chem. Biol.">
        <title>Reveromycin A biosynthesis uses RevG and RevJ for stereospecific spiroacetal formation.</title>
        <authorList>
            <person name="Takahashi S."/>
            <person name="Toyoda A."/>
            <person name="Sekiyama Y."/>
            <person name="Takagi H."/>
            <person name="Nogawa T."/>
            <person name="Uramoto M."/>
            <person name="Suzuki R."/>
            <person name="Koshino H."/>
            <person name="Kumano T."/>
            <person name="Panthee S."/>
            <person name="Dairi T."/>
            <person name="Ishikawa J."/>
            <person name="Ikeda H."/>
            <person name="Sakaki Y."/>
            <person name="Osada H."/>
        </authorList>
    </citation>
    <scope>NUCLEOTIDE SEQUENCE [LARGE SCALE GENOMIC DNA]</scope>
    <source>
        <strain evidence="1 2">SN-593</strain>
    </source>
</reference>
<accession>A0A7U3VLJ6</accession>
<sequence>MTAIDIQESSEPRPSEKLLDVFEERMTDIWRRGGFDVPDPAGTARLVRLLLDREGFGPTATVLSDSGVRAEWNRVFAEERSDFLARWLGEHLHGPLLDVLGGDFTVGRALLRHGLASQALTGCERSYAYETDWSQLPFPVHDVPPDLALPAGPYACLLMSTVLHHEPDVVALLDAAAELDAERWVVVENCLDADNDEDFHLYVDEFFNRCLNTFEVPCVPQHRTVDGWRDLLGHYGTVTAEQVRRDVPGMPFPYTLFVVDR</sequence>
<dbReference type="SUPFAM" id="SSF53335">
    <property type="entry name" value="S-adenosyl-L-methionine-dependent methyltransferases"/>
    <property type="match status" value="1"/>
</dbReference>
<reference evidence="1 2" key="4">
    <citation type="journal article" date="2020" name="Sci. Rep.">
        <title>beta-carboline chemical signals induce reveromycin production through a LuxR family regulator in Streptomyces sp. SN-593.</title>
        <authorList>
            <person name="Panthee S."/>
            <person name="Kito N."/>
            <person name="Hayashi T."/>
            <person name="Shimizu T."/>
            <person name="Ishikawa J."/>
            <person name="Hamamoto H."/>
            <person name="Osada H."/>
            <person name="Takahashi S."/>
        </authorList>
    </citation>
    <scope>NUCLEOTIDE SEQUENCE [LARGE SCALE GENOMIC DNA]</scope>
    <source>
        <strain evidence="1 2">SN-593</strain>
    </source>
</reference>
<dbReference type="EMBL" id="AP018365">
    <property type="protein sequence ID" value="BBA95577.1"/>
    <property type="molecule type" value="Genomic_DNA"/>
</dbReference>
<organism evidence="1 2">
    <name type="scientific">Actinacidiphila reveromycinica</name>
    <dbReference type="NCBI Taxonomy" id="659352"/>
    <lineage>
        <taxon>Bacteria</taxon>
        <taxon>Bacillati</taxon>
        <taxon>Actinomycetota</taxon>
        <taxon>Actinomycetes</taxon>
        <taxon>Kitasatosporales</taxon>
        <taxon>Streptomycetaceae</taxon>
        <taxon>Actinacidiphila</taxon>
    </lineage>
</organism>
<proteinExistence type="predicted"/>
<dbReference type="AlphaFoldDB" id="A0A7U3VLJ6"/>
<dbReference type="InterPro" id="IPR029063">
    <property type="entry name" value="SAM-dependent_MTases_sf"/>
</dbReference>
<name>A0A7U3VLJ6_9ACTN</name>
<dbReference type="Proteomes" id="UP000595703">
    <property type="component" value="Chromosome"/>
</dbReference>
<evidence type="ECO:0000313" key="1">
    <source>
        <dbReference type="EMBL" id="BBA95577.1"/>
    </source>
</evidence>
<dbReference type="KEGG" id="arev:RVR_487"/>
<reference evidence="1 2" key="1">
    <citation type="journal article" date="2010" name="J. Bacteriol.">
        <title>Biochemical characterization of a novel indole prenyltransferase from Streptomyces sp. SN-593.</title>
        <authorList>
            <person name="Takahashi S."/>
            <person name="Takagi H."/>
            <person name="Toyoda A."/>
            <person name="Uramoto M."/>
            <person name="Nogawa T."/>
            <person name="Ueki M."/>
            <person name="Sakaki Y."/>
            <person name="Osada H."/>
        </authorList>
    </citation>
    <scope>NUCLEOTIDE SEQUENCE [LARGE SCALE GENOMIC DNA]</scope>
    <source>
        <strain evidence="1 2">SN-593</strain>
    </source>
</reference>
<reference evidence="1 2" key="2">
    <citation type="journal article" date="2011" name="J. Antibiot.">
        <title>Furaquinocins I and J: novel polyketide isoprenoid hybrid compounds from Streptomyces reveromyceticus SN-593.</title>
        <authorList>
            <person name="Panthee S."/>
            <person name="Takahashi S."/>
            <person name="Takagi H."/>
            <person name="Nogawa T."/>
            <person name="Oowada E."/>
            <person name="Uramoto M."/>
            <person name="Osada H."/>
        </authorList>
    </citation>
    <scope>NUCLEOTIDE SEQUENCE [LARGE SCALE GENOMIC DNA]</scope>
    <source>
        <strain evidence="1 2">SN-593</strain>
    </source>
</reference>
<evidence type="ECO:0000313" key="2">
    <source>
        <dbReference type="Proteomes" id="UP000595703"/>
    </source>
</evidence>
<protein>
    <recommendedName>
        <fullName evidence="3">Methyltransferase</fullName>
    </recommendedName>
</protein>
<keyword evidence="2" id="KW-1185">Reference proteome</keyword>
<evidence type="ECO:0008006" key="3">
    <source>
        <dbReference type="Google" id="ProtNLM"/>
    </source>
</evidence>
<dbReference type="RefSeq" id="WP_202232089.1">
    <property type="nucleotide sequence ID" value="NZ_AP018365.1"/>
</dbReference>
<gene>
    <name evidence="1" type="ORF">RVR_487</name>
</gene>